<evidence type="ECO:0000256" key="17">
    <source>
        <dbReference type="ARBA" id="ARBA00023264"/>
    </source>
</evidence>
<proteinExistence type="inferred from homology"/>
<evidence type="ECO:0000256" key="16">
    <source>
        <dbReference type="ARBA" id="ARBA00023209"/>
    </source>
</evidence>
<feature type="transmembrane region" description="Helical" evidence="19">
    <location>
        <begin position="39"/>
        <end position="72"/>
    </location>
</feature>
<evidence type="ECO:0000256" key="19">
    <source>
        <dbReference type="SAM" id="Phobius"/>
    </source>
</evidence>
<dbReference type="GO" id="GO:0004605">
    <property type="term" value="F:phosphatidate cytidylyltransferase activity"/>
    <property type="evidence" value="ECO:0007669"/>
    <property type="project" value="UniProtKB-EC"/>
</dbReference>
<sequence>MSREPEDSEAEEPPLFDFALDPPLEPQVAGRFQDLAPRLMTAVVLAAVGGVAIWIGGLWFVALISLAVGLMLWELATMLRCGPKRARLMAGLGGGGLFLANLLPIGFGLPILMLVPMAGVAFLHRHRRIMVGFSAAIVLAGLSLTQHLTQFGLLWMLWLIAVVVMSDVAGYFAGRMLGGPKFWPRVSPKKTWSGTIAGWIGAALVGLVWAVWLDAGWETIGISVALAMMAQMGDIAESAVKRKVGVKDSSNLLPGHGGLFDRFDAMLGAALMLLVIESISEFPPVPGVG</sequence>
<evidence type="ECO:0000256" key="9">
    <source>
        <dbReference type="ARBA" id="ARBA00022516"/>
    </source>
</evidence>
<keyword evidence="16" id="KW-0594">Phospholipid biosynthesis</keyword>
<dbReference type="EMBL" id="CP122537">
    <property type="protein sequence ID" value="WGH78746.1"/>
    <property type="molecule type" value="Genomic_DNA"/>
</dbReference>
<evidence type="ECO:0000256" key="12">
    <source>
        <dbReference type="ARBA" id="ARBA00022695"/>
    </source>
</evidence>
<evidence type="ECO:0000256" key="1">
    <source>
        <dbReference type="ARBA" id="ARBA00001698"/>
    </source>
</evidence>
<keyword evidence="12 18" id="KW-0548">Nucleotidyltransferase</keyword>
<name>A0ABY8LBN1_9RHOB</name>
<keyword evidence="21" id="KW-1185">Reference proteome</keyword>
<accession>A0ABY8LBN1</accession>
<evidence type="ECO:0000256" key="3">
    <source>
        <dbReference type="ARBA" id="ARBA00005119"/>
    </source>
</evidence>
<evidence type="ECO:0000256" key="8">
    <source>
        <dbReference type="ARBA" id="ARBA00022475"/>
    </source>
</evidence>
<evidence type="ECO:0000256" key="14">
    <source>
        <dbReference type="ARBA" id="ARBA00023098"/>
    </source>
</evidence>
<evidence type="ECO:0000313" key="20">
    <source>
        <dbReference type="EMBL" id="WGH78746.1"/>
    </source>
</evidence>
<protein>
    <recommendedName>
        <fullName evidence="7 18">Phosphatidate cytidylyltransferase</fullName>
        <ecNumber evidence="6 18">2.7.7.41</ecNumber>
    </recommendedName>
</protein>
<keyword evidence="8" id="KW-1003">Cell membrane</keyword>
<keyword evidence="10 18" id="KW-0808">Transferase</keyword>
<evidence type="ECO:0000256" key="7">
    <source>
        <dbReference type="ARBA" id="ARBA00019373"/>
    </source>
</evidence>
<dbReference type="Pfam" id="PF01148">
    <property type="entry name" value="CTP_transf_1"/>
    <property type="match status" value="1"/>
</dbReference>
<dbReference type="Proteomes" id="UP001243420">
    <property type="component" value="Chromosome"/>
</dbReference>
<comment type="catalytic activity">
    <reaction evidence="1 18">
        <text>a 1,2-diacyl-sn-glycero-3-phosphate + CTP + H(+) = a CDP-1,2-diacyl-sn-glycerol + diphosphate</text>
        <dbReference type="Rhea" id="RHEA:16229"/>
        <dbReference type="ChEBI" id="CHEBI:15378"/>
        <dbReference type="ChEBI" id="CHEBI:33019"/>
        <dbReference type="ChEBI" id="CHEBI:37563"/>
        <dbReference type="ChEBI" id="CHEBI:58332"/>
        <dbReference type="ChEBI" id="CHEBI:58608"/>
        <dbReference type="EC" id="2.7.7.41"/>
    </reaction>
</comment>
<keyword evidence="13 19" id="KW-1133">Transmembrane helix</keyword>
<feature type="transmembrane region" description="Helical" evidence="19">
    <location>
        <begin position="129"/>
        <end position="149"/>
    </location>
</feature>
<evidence type="ECO:0000313" key="21">
    <source>
        <dbReference type="Proteomes" id="UP001243420"/>
    </source>
</evidence>
<evidence type="ECO:0000256" key="6">
    <source>
        <dbReference type="ARBA" id="ARBA00012487"/>
    </source>
</evidence>
<evidence type="ECO:0000256" key="2">
    <source>
        <dbReference type="ARBA" id="ARBA00004651"/>
    </source>
</evidence>
<evidence type="ECO:0000256" key="15">
    <source>
        <dbReference type="ARBA" id="ARBA00023136"/>
    </source>
</evidence>
<evidence type="ECO:0000256" key="5">
    <source>
        <dbReference type="ARBA" id="ARBA00010185"/>
    </source>
</evidence>
<keyword evidence="17" id="KW-1208">Phospholipid metabolism</keyword>
<dbReference type="PANTHER" id="PTHR46382:SF1">
    <property type="entry name" value="PHOSPHATIDATE CYTIDYLYLTRANSFERASE"/>
    <property type="match status" value="1"/>
</dbReference>
<comment type="pathway">
    <text evidence="3 18">Phospholipid metabolism; CDP-diacylglycerol biosynthesis; CDP-diacylglycerol from sn-glycerol 3-phosphate: step 3/3.</text>
</comment>
<evidence type="ECO:0000256" key="18">
    <source>
        <dbReference type="RuleBase" id="RU003938"/>
    </source>
</evidence>
<comment type="similarity">
    <text evidence="5 18">Belongs to the CDS family.</text>
</comment>
<comment type="pathway">
    <text evidence="4">Lipid metabolism.</text>
</comment>
<comment type="subcellular location">
    <subcellularLocation>
        <location evidence="2">Cell membrane</location>
        <topology evidence="2">Multi-pass membrane protein</topology>
    </subcellularLocation>
</comment>
<evidence type="ECO:0000256" key="11">
    <source>
        <dbReference type="ARBA" id="ARBA00022692"/>
    </source>
</evidence>
<evidence type="ECO:0000256" key="13">
    <source>
        <dbReference type="ARBA" id="ARBA00022989"/>
    </source>
</evidence>
<gene>
    <name evidence="20" type="ORF">P8627_00345</name>
</gene>
<feature type="transmembrane region" description="Helical" evidence="19">
    <location>
        <begin position="92"/>
        <end position="117"/>
    </location>
</feature>
<feature type="transmembrane region" description="Helical" evidence="19">
    <location>
        <begin position="155"/>
        <end position="174"/>
    </location>
</feature>
<feature type="transmembrane region" description="Helical" evidence="19">
    <location>
        <begin position="195"/>
        <end position="213"/>
    </location>
</feature>
<organism evidence="20 21">
    <name type="scientific">Jannaschia ovalis</name>
    <dbReference type="NCBI Taxonomy" id="3038773"/>
    <lineage>
        <taxon>Bacteria</taxon>
        <taxon>Pseudomonadati</taxon>
        <taxon>Pseudomonadota</taxon>
        <taxon>Alphaproteobacteria</taxon>
        <taxon>Rhodobacterales</taxon>
        <taxon>Roseobacteraceae</taxon>
        <taxon>Jannaschia</taxon>
    </lineage>
</organism>
<dbReference type="PANTHER" id="PTHR46382">
    <property type="entry name" value="PHOSPHATIDATE CYTIDYLYLTRANSFERASE"/>
    <property type="match status" value="1"/>
</dbReference>
<dbReference type="PROSITE" id="PS01315">
    <property type="entry name" value="CDS"/>
    <property type="match status" value="1"/>
</dbReference>
<keyword evidence="15 19" id="KW-0472">Membrane</keyword>
<evidence type="ECO:0000256" key="4">
    <source>
        <dbReference type="ARBA" id="ARBA00005189"/>
    </source>
</evidence>
<evidence type="ECO:0000256" key="10">
    <source>
        <dbReference type="ARBA" id="ARBA00022679"/>
    </source>
</evidence>
<dbReference type="InterPro" id="IPR000374">
    <property type="entry name" value="PC_trans"/>
</dbReference>
<reference evidence="20 21" key="1">
    <citation type="submission" date="2023-04" db="EMBL/GenBank/DDBJ databases">
        <title>Jannaschia ovalis sp. nov., a marine bacterium isolated from sea tidal flat.</title>
        <authorList>
            <person name="Kwon D.Y."/>
            <person name="Kim J.-J."/>
        </authorList>
    </citation>
    <scope>NUCLEOTIDE SEQUENCE [LARGE SCALE GENOMIC DNA]</scope>
    <source>
        <strain evidence="20 21">GRR-S6-38</strain>
    </source>
</reference>
<keyword evidence="9" id="KW-0444">Lipid biosynthesis</keyword>
<dbReference type="RefSeq" id="WP_279965497.1">
    <property type="nucleotide sequence ID" value="NZ_CP122537.1"/>
</dbReference>
<dbReference type="EC" id="2.7.7.41" evidence="6 18"/>
<keyword evidence="14" id="KW-0443">Lipid metabolism</keyword>
<keyword evidence="11 18" id="KW-0812">Transmembrane</keyword>